<gene>
    <name evidence="4" type="ORF">LXM24_15625</name>
</gene>
<protein>
    <submittedName>
        <fullName evidence="4">T9SS type A sorting domain-containing protein</fullName>
    </submittedName>
</protein>
<dbReference type="EMBL" id="JAJTTA010000002">
    <property type="protein sequence ID" value="MCF0041535.1"/>
    <property type="molecule type" value="Genomic_DNA"/>
</dbReference>
<accession>A0A9X1PDB8</accession>
<reference evidence="4" key="1">
    <citation type="submission" date="2021-12" db="EMBL/GenBank/DDBJ databases">
        <title>Novel species in genus Dyadobacter.</title>
        <authorList>
            <person name="Ma C."/>
        </authorList>
    </citation>
    <scope>NUCLEOTIDE SEQUENCE</scope>
    <source>
        <strain evidence="4">CY399</strain>
    </source>
</reference>
<dbReference type="InterPro" id="IPR008979">
    <property type="entry name" value="Galactose-bd-like_sf"/>
</dbReference>
<dbReference type="RefSeq" id="WP_234614322.1">
    <property type="nucleotide sequence ID" value="NZ_CP098806.1"/>
</dbReference>
<evidence type="ECO:0000256" key="2">
    <source>
        <dbReference type="SAM" id="SignalP"/>
    </source>
</evidence>
<evidence type="ECO:0000259" key="3">
    <source>
        <dbReference type="Pfam" id="PF18962"/>
    </source>
</evidence>
<keyword evidence="2" id="KW-0732">Signal</keyword>
<dbReference type="InterPro" id="IPR026444">
    <property type="entry name" value="Secre_tail"/>
</dbReference>
<evidence type="ECO:0000313" key="5">
    <source>
        <dbReference type="Proteomes" id="UP001139700"/>
    </source>
</evidence>
<name>A0A9X1PDB8_9BACT</name>
<feature type="signal peptide" evidence="2">
    <location>
        <begin position="1"/>
        <end position="19"/>
    </location>
</feature>
<evidence type="ECO:0000256" key="1">
    <source>
        <dbReference type="SAM" id="MobiDB-lite"/>
    </source>
</evidence>
<evidence type="ECO:0000313" key="4">
    <source>
        <dbReference type="EMBL" id="MCF0041535.1"/>
    </source>
</evidence>
<feature type="region of interest" description="Disordered" evidence="1">
    <location>
        <begin position="496"/>
        <end position="519"/>
    </location>
</feature>
<dbReference type="NCBIfam" id="TIGR04183">
    <property type="entry name" value="Por_Secre_tail"/>
    <property type="match status" value="1"/>
</dbReference>
<dbReference type="Pfam" id="PF18962">
    <property type="entry name" value="Por_Secre_tail"/>
    <property type="match status" value="1"/>
</dbReference>
<dbReference type="AlphaFoldDB" id="A0A9X1PDB8"/>
<feature type="domain" description="Secretion system C-terminal sorting" evidence="3">
    <location>
        <begin position="642"/>
        <end position="714"/>
    </location>
</feature>
<comment type="caution">
    <text evidence="4">The sequence shown here is derived from an EMBL/GenBank/DDBJ whole genome shotgun (WGS) entry which is preliminary data.</text>
</comment>
<feature type="chain" id="PRO_5040939976" evidence="2">
    <location>
        <begin position="20"/>
        <end position="718"/>
    </location>
</feature>
<dbReference type="SUPFAM" id="SSF49785">
    <property type="entry name" value="Galactose-binding domain-like"/>
    <property type="match status" value="2"/>
</dbReference>
<sequence>MKTCTFVICFLLAAITLNAAAPLDYAGRLADNNAVNKPVKAKLAPFTVCLEAETANSDAPVSQDPNASNDLTRGARDSEDYFVDYQTDVPTAGKYLLTIRYYAEENSQVSVSVNAGPLMQIELPASHSWNIAWKEHTFEVDLIAGNNRVRIKELPGYNVRQDKTCWTENGGSLPVDCDYIVGSIVTDYYPSCGQAIGVSADCGGNACAGLSYRWTGPGLDASGSSVSFYAPSENGNFTYTRTSSKPGCPDQTSDFKLTITDCGDGPFQICLEAEDTGGTGPITEDPNASGGKTRGERDRDDYGVFYLVPDVQVEGPHAVTFRYYAEANTAFEVRINDEVNPHKIELPASNSWNIVWIEQTFVFTLRKGFNSIFVKGLPGYRPVRHDKICVEQMPGTPPSCDFTITAQTSTSTPQCGAQVSLTANCTGPDCDGIFYNWTGANGFARYTQNIEVTAPSVHTSDGYNVAAGKDGCAYKNVFVAFTTSCPPAQEPFSACVEAEHSASSGPESHDPNASNGQTRGAQDNYDYFVEYQVDGITKAGFFPVTLRYYAEADAQISVAVNDDVVIPALNLTPTHSWNIVAREETFYITLFAGTNTIRIQGLPGAACRQDKICIGPDQNVYTRMAAPGAPEMQGDIPSLQAYPNPATGEFNAVFQLPVGTSGTMRLTDTQGRVWHERAVKGKGVHEERIILPGAPAGIYLLQVKKPDSVETKKILFVQ</sequence>
<feature type="compositionally biased region" description="Polar residues" evidence="1">
    <location>
        <begin position="501"/>
        <end position="519"/>
    </location>
</feature>
<proteinExistence type="predicted"/>
<keyword evidence="5" id="KW-1185">Reference proteome</keyword>
<dbReference type="Proteomes" id="UP001139700">
    <property type="component" value="Unassembled WGS sequence"/>
</dbReference>
<dbReference type="Gene3D" id="2.60.120.260">
    <property type="entry name" value="Galactose-binding domain-like"/>
    <property type="match status" value="3"/>
</dbReference>
<organism evidence="4 5">
    <name type="scientific">Dyadobacter fanqingshengii</name>
    <dbReference type="NCBI Taxonomy" id="2906443"/>
    <lineage>
        <taxon>Bacteria</taxon>
        <taxon>Pseudomonadati</taxon>
        <taxon>Bacteroidota</taxon>
        <taxon>Cytophagia</taxon>
        <taxon>Cytophagales</taxon>
        <taxon>Spirosomataceae</taxon>
        <taxon>Dyadobacter</taxon>
    </lineage>
</organism>
<feature type="region of interest" description="Disordered" evidence="1">
    <location>
        <begin position="274"/>
        <end position="295"/>
    </location>
</feature>